<proteinExistence type="predicted"/>
<dbReference type="AlphaFoldDB" id="A0AAW0GXD4"/>
<evidence type="ECO:0000256" key="1">
    <source>
        <dbReference type="SAM" id="MobiDB-lite"/>
    </source>
</evidence>
<dbReference type="Proteomes" id="UP001385951">
    <property type="component" value="Unassembled WGS sequence"/>
</dbReference>
<reference evidence="2 3" key="1">
    <citation type="submission" date="2022-09" db="EMBL/GenBank/DDBJ databases">
        <authorList>
            <person name="Palmer J.M."/>
        </authorList>
    </citation>
    <scope>NUCLEOTIDE SEQUENCE [LARGE SCALE GENOMIC DNA]</scope>
    <source>
        <strain evidence="2 3">DSM 7382</strain>
    </source>
</reference>
<protein>
    <submittedName>
        <fullName evidence="2">Uncharacterized protein</fullName>
    </submittedName>
</protein>
<feature type="compositionally biased region" description="Polar residues" evidence="1">
    <location>
        <begin position="117"/>
        <end position="127"/>
    </location>
</feature>
<name>A0AAW0GXD4_9APHY</name>
<sequence>MNEDSFSDHSYDATDPRRDSTDMYQSMQQPIGLRPLTRQGPPSDDASNPGNEFIHDYLSNNAHIVDLKAPTALRSFAGFHNRTQMQMPSSGTPQPPSRLLQNKLALKGPTTHLRSGKSLQQRLNANQRTDEDSEAQSHSFARESGFRLSTSTPHRLDSQMPRLPRSHTPRVDHMMPINQSRSMSVVSSATANDEDISSLMIRGATDLRSAKFELKSRYIFLKISKRIDLIAA</sequence>
<evidence type="ECO:0000313" key="3">
    <source>
        <dbReference type="Proteomes" id="UP001385951"/>
    </source>
</evidence>
<gene>
    <name evidence="2" type="ORF">QCA50_000539</name>
</gene>
<comment type="caution">
    <text evidence="2">The sequence shown here is derived from an EMBL/GenBank/DDBJ whole genome shotgun (WGS) entry which is preliminary data.</text>
</comment>
<accession>A0AAW0GXD4</accession>
<evidence type="ECO:0000313" key="2">
    <source>
        <dbReference type="EMBL" id="KAK7695900.1"/>
    </source>
</evidence>
<keyword evidence="3" id="KW-1185">Reference proteome</keyword>
<organism evidence="2 3">
    <name type="scientific">Cerrena zonata</name>
    <dbReference type="NCBI Taxonomy" id="2478898"/>
    <lineage>
        <taxon>Eukaryota</taxon>
        <taxon>Fungi</taxon>
        <taxon>Dikarya</taxon>
        <taxon>Basidiomycota</taxon>
        <taxon>Agaricomycotina</taxon>
        <taxon>Agaricomycetes</taxon>
        <taxon>Polyporales</taxon>
        <taxon>Cerrenaceae</taxon>
        <taxon>Cerrena</taxon>
    </lineage>
</organism>
<feature type="region of interest" description="Disordered" evidence="1">
    <location>
        <begin position="1"/>
        <end position="52"/>
    </location>
</feature>
<dbReference type="EMBL" id="JASBNA010000001">
    <property type="protein sequence ID" value="KAK7695900.1"/>
    <property type="molecule type" value="Genomic_DNA"/>
</dbReference>
<feature type="region of interest" description="Disordered" evidence="1">
    <location>
        <begin position="110"/>
        <end position="172"/>
    </location>
</feature>
<feature type="compositionally biased region" description="Basic and acidic residues" evidence="1">
    <location>
        <begin position="1"/>
        <end position="21"/>
    </location>
</feature>